<feature type="domain" description="Helicase associated" evidence="3">
    <location>
        <begin position="95"/>
        <end position="123"/>
    </location>
</feature>
<dbReference type="Proteomes" id="UP001419268">
    <property type="component" value="Unassembled WGS sequence"/>
</dbReference>
<gene>
    <name evidence="4" type="ORF">Scep_001541</name>
</gene>
<keyword evidence="2" id="KW-0812">Transmembrane</keyword>
<evidence type="ECO:0000259" key="3">
    <source>
        <dbReference type="Pfam" id="PF04408"/>
    </source>
</evidence>
<evidence type="ECO:0000313" key="5">
    <source>
        <dbReference type="Proteomes" id="UP001419268"/>
    </source>
</evidence>
<evidence type="ECO:0000256" key="2">
    <source>
        <dbReference type="SAM" id="Phobius"/>
    </source>
</evidence>
<reference evidence="4 5" key="1">
    <citation type="submission" date="2024-01" db="EMBL/GenBank/DDBJ databases">
        <title>Genome assemblies of Stephania.</title>
        <authorList>
            <person name="Yang L."/>
        </authorList>
    </citation>
    <scope>NUCLEOTIDE SEQUENCE [LARGE SCALE GENOMIC DNA]</scope>
    <source>
        <strain evidence="4">JXDWG</strain>
        <tissue evidence="4">Leaf</tissue>
    </source>
</reference>
<proteinExistence type="predicted"/>
<evidence type="ECO:0000313" key="4">
    <source>
        <dbReference type="EMBL" id="KAK9166350.1"/>
    </source>
</evidence>
<comment type="caution">
    <text evidence="4">The sequence shown here is derived from an EMBL/GenBank/DDBJ whole genome shotgun (WGS) entry which is preliminary data.</text>
</comment>
<dbReference type="EMBL" id="JBBNAG010000001">
    <property type="protein sequence ID" value="KAK9166350.1"/>
    <property type="molecule type" value="Genomic_DNA"/>
</dbReference>
<dbReference type="InterPro" id="IPR042035">
    <property type="entry name" value="DEAH_win-hel_dom"/>
</dbReference>
<accession>A0AAP0LAZ7</accession>
<sequence>MTTSLDITPSQSAHPDDNQPGHWTDPHILLPEDQRHLLDDHDKYVHRWHSILVLLIEKELRRLICFCWLKALGIDNILGFDWLASPAPEAMIRPLEVLYALGVLDEDAKLTSPIGFQVSEIPLITCPIGKKCMIVSRSDEIGDNDLIGQINDRSSRRRTSTDQRQHSSLLTGQISDRPCLSLNSNRFATDTTVLTGLQLATYVFLLLFSDRRLSQVCR</sequence>
<feature type="compositionally biased region" description="Polar residues" evidence="1">
    <location>
        <begin position="1"/>
        <end position="13"/>
    </location>
</feature>
<protein>
    <recommendedName>
        <fullName evidence="3">Helicase associated domain-containing protein</fullName>
    </recommendedName>
</protein>
<dbReference type="AlphaFoldDB" id="A0AAP0LAZ7"/>
<dbReference type="Gene3D" id="1.10.10.2130">
    <property type="entry name" value="DEAH helicase family, winged-helix domain"/>
    <property type="match status" value="1"/>
</dbReference>
<feature type="transmembrane region" description="Helical" evidence="2">
    <location>
        <begin position="187"/>
        <end position="208"/>
    </location>
</feature>
<keyword evidence="5" id="KW-1185">Reference proteome</keyword>
<feature type="region of interest" description="Disordered" evidence="1">
    <location>
        <begin position="1"/>
        <end position="25"/>
    </location>
</feature>
<keyword evidence="2" id="KW-0472">Membrane</keyword>
<dbReference type="Pfam" id="PF04408">
    <property type="entry name" value="WHD_HA2"/>
    <property type="match status" value="1"/>
</dbReference>
<name>A0AAP0LAZ7_9MAGN</name>
<dbReference type="InterPro" id="IPR048333">
    <property type="entry name" value="HA2_WH"/>
</dbReference>
<organism evidence="4 5">
    <name type="scientific">Stephania cephalantha</name>
    <dbReference type="NCBI Taxonomy" id="152367"/>
    <lineage>
        <taxon>Eukaryota</taxon>
        <taxon>Viridiplantae</taxon>
        <taxon>Streptophyta</taxon>
        <taxon>Embryophyta</taxon>
        <taxon>Tracheophyta</taxon>
        <taxon>Spermatophyta</taxon>
        <taxon>Magnoliopsida</taxon>
        <taxon>Ranunculales</taxon>
        <taxon>Menispermaceae</taxon>
        <taxon>Menispermoideae</taxon>
        <taxon>Cissampelideae</taxon>
        <taxon>Stephania</taxon>
    </lineage>
</organism>
<evidence type="ECO:0000256" key="1">
    <source>
        <dbReference type="SAM" id="MobiDB-lite"/>
    </source>
</evidence>
<keyword evidence="2" id="KW-1133">Transmembrane helix</keyword>